<dbReference type="Proteomes" id="UP000828236">
    <property type="component" value="Unassembled WGS sequence"/>
</dbReference>
<evidence type="ECO:0000313" key="2">
    <source>
        <dbReference type="EMBL" id="KAH7636482.1"/>
    </source>
</evidence>
<name>A0A9D4NRG2_DERFA</name>
<organism evidence="2">
    <name type="scientific">Dermatophagoides farinae</name>
    <name type="common">American house dust mite</name>
    <dbReference type="NCBI Taxonomy" id="6954"/>
    <lineage>
        <taxon>Eukaryota</taxon>
        <taxon>Metazoa</taxon>
        <taxon>Ecdysozoa</taxon>
        <taxon>Arthropoda</taxon>
        <taxon>Chelicerata</taxon>
        <taxon>Arachnida</taxon>
        <taxon>Acari</taxon>
        <taxon>Acariformes</taxon>
        <taxon>Sarcoptiformes</taxon>
        <taxon>Astigmata</taxon>
        <taxon>Psoroptidia</taxon>
        <taxon>Analgoidea</taxon>
        <taxon>Pyroglyphidae</taxon>
        <taxon>Dermatophagoidinae</taxon>
        <taxon>Dermatophagoides</taxon>
    </lineage>
</organism>
<sequence>MNDNPSTTTSLTSKLQSLDSKKSADFLLDQLLKPKNPQDTDRFYSSWAANYEKDIKEMEYNGGSIAAKYFLQMNFEKDSKILDIGAGTGIIGEILQHNGYENIDALDSNEEMLTILKQKNCYKNVIKSIVTPETKLPINDRQYDIIIMAGVFCPGHIDYRSLAQIIRITKSGGFICWSMGNPKIYADRDELYNDGNFERYIALLCDKMKWLSVLGYPIVVENFVKNLPGFFYAMQVV</sequence>
<dbReference type="EMBL" id="SDOV01000010">
    <property type="protein sequence ID" value="KAH7636482.1"/>
    <property type="molecule type" value="Genomic_DNA"/>
</dbReference>
<reference evidence="2" key="1">
    <citation type="submission" date="2020-06" db="EMBL/GenBank/DDBJ databases">
        <authorList>
            <person name="Ji K."/>
            <person name="Li J."/>
        </authorList>
    </citation>
    <scope>NUCLEOTIDE SEQUENCE</scope>
    <source>
        <strain evidence="2">JKM2019</strain>
        <tissue evidence="2">Whole body</tissue>
    </source>
</reference>
<dbReference type="Gene3D" id="3.40.50.150">
    <property type="entry name" value="Vaccinia Virus protein VP39"/>
    <property type="match status" value="1"/>
</dbReference>
<dbReference type="AlphaFoldDB" id="A0A9D4NRG2"/>
<dbReference type="GO" id="GO:0008757">
    <property type="term" value="F:S-adenosylmethionine-dependent methyltransferase activity"/>
    <property type="evidence" value="ECO:0007669"/>
    <property type="project" value="InterPro"/>
</dbReference>
<gene>
    <name evidence="2" type="ORF">HUG17_10452</name>
</gene>
<evidence type="ECO:0000259" key="1">
    <source>
        <dbReference type="Pfam" id="PF08241"/>
    </source>
</evidence>
<protein>
    <recommendedName>
        <fullName evidence="1">Methyltransferase type 11 domain-containing protein</fullName>
    </recommendedName>
</protein>
<dbReference type="OrthoDB" id="10039245at2759"/>
<proteinExistence type="predicted"/>
<feature type="domain" description="Methyltransferase type 11" evidence="1">
    <location>
        <begin position="82"/>
        <end position="176"/>
    </location>
</feature>
<dbReference type="Pfam" id="PF08241">
    <property type="entry name" value="Methyltransf_11"/>
    <property type="match status" value="1"/>
</dbReference>
<reference evidence="2" key="2">
    <citation type="journal article" date="2021" name="World Allergy Organ. J.">
        <title>Chromosome-level assembly of Dermatophagoides farinae genome and transcriptome reveals two novel allergens Der f 37 and Der f 39.</title>
        <authorList>
            <person name="Chen J."/>
            <person name="Cai Z."/>
            <person name="Fan D."/>
            <person name="Hu J."/>
            <person name="Hou Y."/>
            <person name="He Y."/>
            <person name="Zhang Z."/>
            <person name="Zhao Z."/>
            <person name="Gao P."/>
            <person name="Hu W."/>
            <person name="Sun J."/>
            <person name="Li J."/>
            <person name="Ji K."/>
        </authorList>
    </citation>
    <scope>NUCLEOTIDE SEQUENCE</scope>
    <source>
        <strain evidence="2">JKM2019</strain>
    </source>
</reference>
<accession>A0A9D4NRG2</accession>
<dbReference type="PANTHER" id="PTHR43591:SF101">
    <property type="entry name" value="METHYLTRANSFERASE-LIKE PROTEIN 27"/>
    <property type="match status" value="1"/>
</dbReference>
<dbReference type="PANTHER" id="PTHR43591">
    <property type="entry name" value="METHYLTRANSFERASE"/>
    <property type="match status" value="1"/>
</dbReference>
<dbReference type="CDD" id="cd02440">
    <property type="entry name" value="AdoMet_MTases"/>
    <property type="match status" value="1"/>
</dbReference>
<dbReference type="SUPFAM" id="SSF53335">
    <property type="entry name" value="S-adenosyl-L-methionine-dependent methyltransferases"/>
    <property type="match status" value="1"/>
</dbReference>
<dbReference type="InterPro" id="IPR013216">
    <property type="entry name" value="Methyltransf_11"/>
</dbReference>
<dbReference type="InterPro" id="IPR029063">
    <property type="entry name" value="SAM-dependent_MTases_sf"/>
</dbReference>
<comment type="caution">
    <text evidence="2">The sequence shown here is derived from an EMBL/GenBank/DDBJ whole genome shotgun (WGS) entry which is preliminary data.</text>
</comment>